<evidence type="ECO:0000259" key="9">
    <source>
        <dbReference type="Pfam" id="PF12019"/>
    </source>
</evidence>
<proteinExistence type="predicted"/>
<evidence type="ECO:0000313" key="11">
    <source>
        <dbReference type="Proteomes" id="UP000753376"/>
    </source>
</evidence>
<comment type="caution">
    <text evidence="10">The sequence shown here is derived from an EMBL/GenBank/DDBJ whole genome shotgun (WGS) entry which is preliminary data.</text>
</comment>
<keyword evidence="5 8" id="KW-0812">Transmembrane</keyword>
<reference evidence="10 11" key="1">
    <citation type="submission" date="2021-05" db="EMBL/GenBank/DDBJ databases">
        <title>Draft genomes of bacteria isolated from model marine particles.</title>
        <authorList>
            <person name="Datta M.S."/>
            <person name="Schwartzman J.A."/>
            <person name="Enke T.N."/>
            <person name="Saavedra J."/>
            <person name="Cermak N."/>
            <person name="Cordero O.X."/>
        </authorList>
    </citation>
    <scope>NUCLEOTIDE SEQUENCE [LARGE SCALE GENOMIC DNA]</scope>
    <source>
        <strain evidence="10 11">D2M19</strain>
    </source>
</reference>
<protein>
    <submittedName>
        <fullName evidence="10">GspH/FimT family pseudopilin</fullName>
    </submittedName>
</protein>
<keyword evidence="3" id="KW-0488">Methylation</keyword>
<sequence length="161" mass="17223">MLKKAAGFTLIELIVTMVILAIVAAVAVPGFGNLIEGNRLVSGTNLVTSSIKFARAEAIKRGASVTFSTEGDLATGWCVHTGDATGDCANNQIRGFEPPRGLIFTETESDLVFDRRGFLVPQVTQELTIYPEDCTSGDGSFRRIRVSPIGRTEIDDDGVCP</sequence>
<evidence type="ECO:0000256" key="3">
    <source>
        <dbReference type="ARBA" id="ARBA00022481"/>
    </source>
</evidence>
<dbReference type="Pfam" id="PF07963">
    <property type="entry name" value="N_methyl"/>
    <property type="match status" value="1"/>
</dbReference>
<evidence type="ECO:0000256" key="1">
    <source>
        <dbReference type="ARBA" id="ARBA00004377"/>
    </source>
</evidence>
<dbReference type="RefSeq" id="WP_216008005.1">
    <property type="nucleotide sequence ID" value="NZ_JAHKPV010000015.1"/>
</dbReference>
<accession>A0ABS6A7J2</accession>
<comment type="subcellular location">
    <subcellularLocation>
        <location evidence="1">Cell inner membrane</location>
        <topology evidence="1">Single-pass membrane protein</topology>
    </subcellularLocation>
</comment>
<evidence type="ECO:0000256" key="7">
    <source>
        <dbReference type="ARBA" id="ARBA00023136"/>
    </source>
</evidence>
<dbReference type="Proteomes" id="UP000753376">
    <property type="component" value="Unassembled WGS sequence"/>
</dbReference>
<feature type="transmembrane region" description="Helical" evidence="8">
    <location>
        <begin position="7"/>
        <end position="32"/>
    </location>
</feature>
<dbReference type="InterPro" id="IPR022346">
    <property type="entry name" value="T2SS_GspH"/>
</dbReference>
<feature type="domain" description="General secretion pathway GspH" evidence="9">
    <location>
        <begin position="45"/>
        <end position="150"/>
    </location>
</feature>
<name>A0ABS6A7J2_9GAMM</name>
<dbReference type="NCBIfam" id="TIGR02532">
    <property type="entry name" value="IV_pilin_GFxxxE"/>
    <property type="match status" value="1"/>
</dbReference>
<evidence type="ECO:0000313" key="10">
    <source>
        <dbReference type="EMBL" id="MBU2874140.1"/>
    </source>
</evidence>
<evidence type="ECO:0000256" key="8">
    <source>
        <dbReference type="SAM" id="Phobius"/>
    </source>
</evidence>
<dbReference type="InterPro" id="IPR012902">
    <property type="entry name" value="N_methyl_site"/>
</dbReference>
<dbReference type="Pfam" id="PF12019">
    <property type="entry name" value="GspH"/>
    <property type="match status" value="1"/>
</dbReference>
<keyword evidence="2" id="KW-1003">Cell membrane</keyword>
<evidence type="ECO:0000256" key="4">
    <source>
        <dbReference type="ARBA" id="ARBA00022519"/>
    </source>
</evidence>
<keyword evidence="7 8" id="KW-0472">Membrane</keyword>
<dbReference type="EMBL" id="JAHKPV010000015">
    <property type="protein sequence ID" value="MBU2874140.1"/>
    <property type="molecule type" value="Genomic_DNA"/>
</dbReference>
<keyword evidence="4" id="KW-0997">Cell inner membrane</keyword>
<evidence type="ECO:0000256" key="6">
    <source>
        <dbReference type="ARBA" id="ARBA00022989"/>
    </source>
</evidence>
<dbReference type="PROSITE" id="PS00409">
    <property type="entry name" value="PROKAR_NTER_METHYL"/>
    <property type="match status" value="1"/>
</dbReference>
<organism evidence="10 11">
    <name type="scientific">Marinobacter salexigens</name>
    <dbReference type="NCBI Taxonomy" id="1925763"/>
    <lineage>
        <taxon>Bacteria</taxon>
        <taxon>Pseudomonadati</taxon>
        <taxon>Pseudomonadota</taxon>
        <taxon>Gammaproteobacteria</taxon>
        <taxon>Pseudomonadales</taxon>
        <taxon>Marinobacteraceae</taxon>
        <taxon>Marinobacter</taxon>
    </lineage>
</organism>
<keyword evidence="11" id="KW-1185">Reference proteome</keyword>
<evidence type="ECO:0000256" key="5">
    <source>
        <dbReference type="ARBA" id="ARBA00022692"/>
    </source>
</evidence>
<evidence type="ECO:0000256" key="2">
    <source>
        <dbReference type="ARBA" id="ARBA00022475"/>
    </source>
</evidence>
<gene>
    <name evidence="10" type="ORF">KO508_08990</name>
</gene>
<keyword evidence="6 8" id="KW-1133">Transmembrane helix</keyword>